<evidence type="ECO:0008006" key="3">
    <source>
        <dbReference type="Google" id="ProtNLM"/>
    </source>
</evidence>
<proteinExistence type="predicted"/>
<protein>
    <recommendedName>
        <fullName evidence="3">DnrO protein</fullName>
    </recommendedName>
</protein>
<evidence type="ECO:0000313" key="2">
    <source>
        <dbReference type="Proteomes" id="UP000648984"/>
    </source>
</evidence>
<gene>
    <name evidence="1" type="ORF">GPA25_01620</name>
</gene>
<reference evidence="1 2" key="1">
    <citation type="submission" date="2019-12" db="EMBL/GenBank/DDBJ databases">
        <title>Comparative genomics gives insights into the taxonomy of the Azoarcus-Aromatoleum group and reveals separate origins of nif in the plant-associated Azoarcus and non-plant-associated Aromatoleum sub-groups.</title>
        <authorList>
            <person name="Lafos M."/>
            <person name="Maluk M."/>
            <person name="Batista M."/>
            <person name="Junghare M."/>
            <person name="Carmona M."/>
            <person name="Faoro H."/>
            <person name="Cruz L.M."/>
            <person name="Battistoni F."/>
            <person name="De Souza E."/>
            <person name="Pedrosa F."/>
            <person name="Chen W.-M."/>
            <person name="Poole P.S."/>
            <person name="Dixon R.A."/>
            <person name="James E.K."/>
        </authorList>
    </citation>
    <scope>NUCLEOTIDE SEQUENCE [LARGE SCALE GENOMIC DNA]</scope>
    <source>
        <strain evidence="1 2">22Lin</strain>
    </source>
</reference>
<dbReference type="EMBL" id="WTVQ01000002">
    <property type="protein sequence ID" value="NMG73448.1"/>
    <property type="molecule type" value="Genomic_DNA"/>
</dbReference>
<evidence type="ECO:0000313" key="1">
    <source>
        <dbReference type="EMBL" id="NMG73448.1"/>
    </source>
</evidence>
<name>A0ABX1Q506_9RHOO</name>
<accession>A0ABX1Q506</accession>
<comment type="caution">
    <text evidence="1">The sequence shown here is derived from an EMBL/GenBank/DDBJ whole genome shotgun (WGS) entry which is preliminary data.</text>
</comment>
<keyword evidence="2" id="KW-1185">Reference proteome</keyword>
<dbReference type="Proteomes" id="UP000648984">
    <property type="component" value="Unassembled WGS sequence"/>
</dbReference>
<sequence>MAGLAGTHHALAADAHDHGAATPVLKLNAGSKWRTDAPLREGMLKIRADVEQKLPAIHAGKFADAQYAALGKAVEAQLAYIVGNCKLEPAADAVLHGVIAEMSDGVEVVTGKKAAGERSNGVVHMVNGLNNYGSYFDHPGWKPVSPKH</sequence>
<organism evidence="1 2">
    <name type="scientific">Aromatoleum diolicum</name>
    <dbReference type="NCBI Taxonomy" id="75796"/>
    <lineage>
        <taxon>Bacteria</taxon>
        <taxon>Pseudomonadati</taxon>
        <taxon>Pseudomonadota</taxon>
        <taxon>Betaproteobacteria</taxon>
        <taxon>Rhodocyclales</taxon>
        <taxon>Rhodocyclaceae</taxon>
        <taxon>Aromatoleum</taxon>
    </lineage>
</organism>